<sequence length="255" mass="28199">MRRLQFLHAYGVGVAALSLNLLRDAYLRAVDVCELFPQFDFAVTWQEELLLHHTWLPGLSVPISTVLLLVALALGFVVAYFNVIEWLVLAMFELFSGRWLYNLLFVHLPYWLPFLASDPGVPELLSDGDSGEIDDAVEDLPQASTPSATADALFASVSPKASGAASTATGPKTRAAAAGERQAKRDARTARAMEKLLQVKRLHADQTIVRPDDWLVFDPEKEALVPKKTLDAARRRRESDGERPEGDDSDGLDDR</sequence>
<protein>
    <submittedName>
        <fullName evidence="3">Uncharacterized protein</fullName>
    </submittedName>
</protein>
<dbReference type="Proteomes" id="UP001209570">
    <property type="component" value="Unassembled WGS sequence"/>
</dbReference>
<proteinExistence type="predicted"/>
<dbReference type="AlphaFoldDB" id="A0AAD5LZL6"/>
<evidence type="ECO:0000256" key="1">
    <source>
        <dbReference type="SAM" id="MobiDB-lite"/>
    </source>
</evidence>
<evidence type="ECO:0000313" key="3">
    <source>
        <dbReference type="EMBL" id="KAJ0398984.1"/>
    </source>
</evidence>
<dbReference type="EMBL" id="JAKCXM010000198">
    <property type="protein sequence ID" value="KAJ0398984.1"/>
    <property type="molecule type" value="Genomic_DNA"/>
</dbReference>
<accession>A0AAD5LZL6</accession>
<feature type="region of interest" description="Disordered" evidence="1">
    <location>
        <begin position="162"/>
        <end position="188"/>
    </location>
</feature>
<gene>
    <name evidence="3" type="ORF">P43SY_003589</name>
</gene>
<name>A0AAD5LZL6_PYTIN</name>
<evidence type="ECO:0000313" key="4">
    <source>
        <dbReference type="Proteomes" id="UP001209570"/>
    </source>
</evidence>
<organism evidence="3 4">
    <name type="scientific">Pythium insidiosum</name>
    <name type="common">Pythiosis disease agent</name>
    <dbReference type="NCBI Taxonomy" id="114742"/>
    <lineage>
        <taxon>Eukaryota</taxon>
        <taxon>Sar</taxon>
        <taxon>Stramenopiles</taxon>
        <taxon>Oomycota</taxon>
        <taxon>Peronosporomycetes</taxon>
        <taxon>Pythiales</taxon>
        <taxon>Pythiaceae</taxon>
        <taxon>Pythium</taxon>
    </lineage>
</organism>
<keyword evidence="4" id="KW-1185">Reference proteome</keyword>
<evidence type="ECO:0000256" key="2">
    <source>
        <dbReference type="SAM" id="Phobius"/>
    </source>
</evidence>
<keyword evidence="2" id="KW-0812">Transmembrane</keyword>
<feature type="transmembrane region" description="Helical" evidence="2">
    <location>
        <begin position="66"/>
        <end position="92"/>
    </location>
</feature>
<reference evidence="3" key="1">
    <citation type="submission" date="2021-12" db="EMBL/GenBank/DDBJ databases">
        <title>Prjna785345.</title>
        <authorList>
            <person name="Rujirawat T."/>
            <person name="Krajaejun T."/>
        </authorList>
    </citation>
    <scope>NUCLEOTIDE SEQUENCE</scope>
    <source>
        <strain evidence="3">Pi057C3</strain>
    </source>
</reference>
<keyword evidence="2" id="KW-1133">Transmembrane helix</keyword>
<keyword evidence="2" id="KW-0472">Membrane</keyword>
<comment type="caution">
    <text evidence="3">The sequence shown here is derived from an EMBL/GenBank/DDBJ whole genome shotgun (WGS) entry which is preliminary data.</text>
</comment>
<feature type="region of interest" description="Disordered" evidence="1">
    <location>
        <begin position="220"/>
        <end position="255"/>
    </location>
</feature>